<proteinExistence type="predicted"/>
<sequence length="132" mass="13414">MFSRAGGIGNLLNAGTPSAGLVTALQQDAERYTWVAATVGSNSAAGVQIATRDPVMAIGGFNGTDPAPSLSRFQEYVKAGKIHYFLSGSGGGPGRGGDSGGTVSAITAWVQQNFTQTTIGGTTVYDLTKPNT</sequence>
<evidence type="ECO:0000313" key="3">
    <source>
        <dbReference type="Proteomes" id="UP000199013"/>
    </source>
</evidence>
<reference evidence="3" key="1">
    <citation type="submission" date="2016-02" db="EMBL/GenBank/DDBJ databases">
        <authorList>
            <person name="Wibberg D."/>
        </authorList>
    </citation>
    <scope>NUCLEOTIDE SEQUENCE [LARGE SCALE GENOMIC DNA]</scope>
</reference>
<dbReference type="EMBL" id="FLUV01000303">
    <property type="protein sequence ID" value="SBW18670.1"/>
    <property type="molecule type" value="Genomic_DNA"/>
</dbReference>
<dbReference type="Pfam" id="PF24878">
    <property type="entry name" value="YkcB_C"/>
    <property type="match status" value="1"/>
</dbReference>
<organism evidence="2 3">
    <name type="scientific">Candidatus Protofrankia californiensis</name>
    <dbReference type="NCBI Taxonomy" id="1839754"/>
    <lineage>
        <taxon>Bacteria</taxon>
        <taxon>Bacillati</taxon>
        <taxon>Actinomycetota</taxon>
        <taxon>Actinomycetes</taxon>
        <taxon>Frankiales</taxon>
        <taxon>Frankiaceae</taxon>
        <taxon>Protofrankia</taxon>
    </lineage>
</organism>
<dbReference type="AlphaFoldDB" id="A0A1C3NUD8"/>
<name>A0A1C3NUD8_9ACTN</name>
<evidence type="ECO:0000313" key="2">
    <source>
        <dbReference type="EMBL" id="SBW18670.1"/>
    </source>
</evidence>
<accession>A0A1C3NUD8</accession>
<keyword evidence="3" id="KW-1185">Reference proteome</keyword>
<feature type="domain" description="Putative mannosyltransferase YkcA/B-like C-terminal" evidence="1">
    <location>
        <begin position="21"/>
        <end position="113"/>
    </location>
</feature>
<dbReference type="InterPro" id="IPR056785">
    <property type="entry name" value="YkcA/B-like_C"/>
</dbReference>
<gene>
    <name evidence="2" type="ORF">FDG2_0764</name>
</gene>
<dbReference type="Proteomes" id="UP000199013">
    <property type="component" value="Unassembled WGS sequence"/>
</dbReference>
<evidence type="ECO:0000259" key="1">
    <source>
        <dbReference type="Pfam" id="PF24878"/>
    </source>
</evidence>
<protein>
    <recommendedName>
        <fullName evidence="1">Putative mannosyltransferase YkcA/B-like C-terminal domain-containing protein</fullName>
    </recommendedName>
</protein>